<reference evidence="3 4" key="1">
    <citation type="submission" date="2019-12" db="EMBL/GenBank/DDBJ databases">
        <title>Sporaefaciens musculi gen. nov., sp. nov., a novel bacterium isolated from the caecum of an obese mouse.</title>
        <authorList>
            <person name="Rasmussen T.S."/>
            <person name="Streidl T."/>
            <person name="Hitch T.C.A."/>
            <person name="Wortmann E."/>
            <person name="Deptula P."/>
            <person name="Hansen M."/>
            <person name="Nielsen D.S."/>
            <person name="Clavel T."/>
            <person name="Vogensen F.K."/>
        </authorList>
    </citation>
    <scope>NUCLEOTIDE SEQUENCE [LARGE SCALE GENOMIC DNA]</scope>
    <source>
        <strain evidence="3 4">WCA-9-b2</strain>
    </source>
</reference>
<dbReference type="SUPFAM" id="SSF55874">
    <property type="entry name" value="ATPase domain of HSP90 chaperone/DNA topoisomerase II/histidine kinase"/>
    <property type="match status" value="1"/>
</dbReference>
<dbReference type="Gene3D" id="3.30.565.10">
    <property type="entry name" value="Histidine kinase-like ATPase, C-terminal domain"/>
    <property type="match status" value="1"/>
</dbReference>
<keyword evidence="4" id="KW-1185">Reference proteome</keyword>
<feature type="transmembrane region" description="Helical" evidence="1">
    <location>
        <begin position="54"/>
        <end position="74"/>
    </location>
</feature>
<dbReference type="InterPro" id="IPR036890">
    <property type="entry name" value="HATPase_C_sf"/>
</dbReference>
<dbReference type="SMART" id="SM00387">
    <property type="entry name" value="HATPase_c"/>
    <property type="match status" value="1"/>
</dbReference>
<dbReference type="InterPro" id="IPR003594">
    <property type="entry name" value="HATPase_dom"/>
</dbReference>
<evidence type="ECO:0000313" key="3">
    <source>
        <dbReference type="EMBL" id="MXP78144.1"/>
    </source>
</evidence>
<keyword evidence="1" id="KW-0472">Membrane</keyword>
<evidence type="ECO:0000259" key="2">
    <source>
        <dbReference type="SMART" id="SM00387"/>
    </source>
</evidence>
<dbReference type="EMBL" id="WUQX01000001">
    <property type="protein sequence ID" value="MXP78144.1"/>
    <property type="molecule type" value="Genomic_DNA"/>
</dbReference>
<evidence type="ECO:0000256" key="1">
    <source>
        <dbReference type="SAM" id="Phobius"/>
    </source>
</evidence>
<evidence type="ECO:0000313" key="4">
    <source>
        <dbReference type="Proteomes" id="UP000460412"/>
    </source>
</evidence>
<feature type="transmembrane region" description="Helical" evidence="1">
    <location>
        <begin position="149"/>
        <end position="170"/>
    </location>
</feature>
<feature type="transmembrane region" description="Helical" evidence="1">
    <location>
        <begin position="81"/>
        <end position="102"/>
    </location>
</feature>
<dbReference type="InterPro" id="IPR032834">
    <property type="entry name" value="NatK-like_C"/>
</dbReference>
<comment type="caution">
    <text evidence="3">The sequence shown here is derived from an EMBL/GenBank/DDBJ whole genome shotgun (WGS) entry which is preliminary data.</text>
</comment>
<proteinExistence type="predicted"/>
<keyword evidence="1" id="KW-1133">Transmembrane helix</keyword>
<protein>
    <submittedName>
        <fullName evidence="3">GHKL domain-containing protein</fullName>
    </submittedName>
</protein>
<dbReference type="AlphaFoldDB" id="A0A7X3SL33"/>
<accession>A0A7X3SL33</accession>
<feature type="domain" description="Histidine kinase/HSP90-like ATPase" evidence="2">
    <location>
        <begin position="316"/>
        <end position="422"/>
    </location>
</feature>
<keyword evidence="1" id="KW-0812">Transmembrane</keyword>
<feature type="transmembrane region" description="Helical" evidence="1">
    <location>
        <begin position="114"/>
        <end position="137"/>
    </location>
</feature>
<dbReference type="GO" id="GO:0042802">
    <property type="term" value="F:identical protein binding"/>
    <property type="evidence" value="ECO:0007669"/>
    <property type="project" value="TreeGrafter"/>
</dbReference>
<feature type="transmembrane region" description="Helical" evidence="1">
    <location>
        <begin position="27"/>
        <end position="48"/>
    </location>
</feature>
<dbReference type="Pfam" id="PF14501">
    <property type="entry name" value="HATPase_c_5"/>
    <property type="match status" value="1"/>
</dbReference>
<dbReference type="PANTHER" id="PTHR40448">
    <property type="entry name" value="TWO-COMPONENT SENSOR HISTIDINE KINASE"/>
    <property type="match status" value="1"/>
</dbReference>
<dbReference type="CDD" id="cd16935">
    <property type="entry name" value="HATPase_AgrC-ComD-like"/>
    <property type="match status" value="1"/>
</dbReference>
<sequence>MIWGLLDTFLRYRFFNKMLGNKYHCTFVWYYLGTLLYGHLNVLLVLAGTPWGNLVYLCGCSFMLNMLLFHGSILKKAFFTIWIYCVPETAYGIYFPLFYSLAVSRGQTGYSDTMLQMVEIAACLTLYIMMEVLSGNLHVLRQDFEDRDAVYLICIIVFICAAVDMMLNLFTGISGWTPKSLLMTAIPLSLTALGGEILYIYCIIMLKRRLTEQLAKQQYQMLGRHLEVSKEQYCQLIKIRHDIKNHGLCLAQLLANGKSEEAAHYLQQMNLRLEEADSIQTGSVFADALLNPKYHYAKNLGIDLTIRLSVPDEATILPVDLCCLLSNALDNAVEACQRGIEAGNPPGWIRIVSHMNPNYWVFEISNSVHSPVNLNGGKLKSSKGTAICGVGLQNIKAVVERYGGVLDLQGDTQFTLSVMLPLAPKKNPSASKE</sequence>
<feature type="transmembrane region" description="Helical" evidence="1">
    <location>
        <begin position="182"/>
        <end position="206"/>
    </location>
</feature>
<dbReference type="Proteomes" id="UP000460412">
    <property type="component" value="Unassembled WGS sequence"/>
</dbReference>
<name>A0A7X3SL33_9FIRM</name>
<gene>
    <name evidence="3" type="ORF">GN277_23130</name>
</gene>
<organism evidence="3 4">
    <name type="scientific">Sporofaciens musculi</name>
    <dbReference type="NCBI Taxonomy" id="2681861"/>
    <lineage>
        <taxon>Bacteria</taxon>
        <taxon>Bacillati</taxon>
        <taxon>Bacillota</taxon>
        <taxon>Clostridia</taxon>
        <taxon>Lachnospirales</taxon>
        <taxon>Lachnospiraceae</taxon>
        <taxon>Sporofaciens</taxon>
    </lineage>
</organism>
<dbReference type="PANTHER" id="PTHR40448:SF1">
    <property type="entry name" value="TWO-COMPONENT SENSOR HISTIDINE KINASE"/>
    <property type="match status" value="1"/>
</dbReference>